<dbReference type="GO" id="GO:0003779">
    <property type="term" value="F:actin binding"/>
    <property type="evidence" value="ECO:0007669"/>
    <property type="project" value="TreeGrafter"/>
</dbReference>
<dbReference type="PANTHER" id="PTHR12287:SF20">
    <property type="entry name" value="EPIDERMAL GROWTH FACTOR RECEPTOR KINASE SUBSTRATE 8-LIKE PROTEIN 2"/>
    <property type="match status" value="1"/>
</dbReference>
<dbReference type="STRING" id="62062.ENSHHUP00000020177"/>
<sequence>MLTLRAKPPSEAEFIDSLQKLKLAFNLLAKLKKHIQNPSASELVHFLFGPLELVLQSCGSPELPRSVVSPHLSRDAVDFLRGHLSPKEMTIFELLGDGWTRPRADWPRDQCAPIYFPKFRSGWEPPAELFRTSPWETEGSAEPPRSPISNLLSPYKSDEIFGTQPLNSSNGSNNGLTSSSRKYAKIRYHFVARNANELSVLQDEVLEVR</sequence>
<dbReference type="InterPro" id="IPR039801">
    <property type="entry name" value="EPS8-like"/>
</dbReference>
<evidence type="ECO:0000259" key="1">
    <source>
        <dbReference type="Pfam" id="PF22975"/>
    </source>
</evidence>
<feature type="domain" description="EPS8 spectrin-like" evidence="1">
    <location>
        <begin position="3"/>
        <end position="107"/>
    </location>
</feature>
<dbReference type="GO" id="GO:0031982">
    <property type="term" value="C:vesicle"/>
    <property type="evidence" value="ECO:0007669"/>
    <property type="project" value="TreeGrafter"/>
</dbReference>
<proteinExistence type="predicted"/>
<name>A0A4W5KU42_9TELE</name>
<dbReference type="Pfam" id="PF22975">
    <property type="entry name" value="EPS8_2nd"/>
    <property type="match status" value="1"/>
</dbReference>
<dbReference type="GO" id="GO:0032587">
    <property type="term" value="C:ruffle membrane"/>
    <property type="evidence" value="ECO:0007669"/>
    <property type="project" value="TreeGrafter"/>
</dbReference>
<dbReference type="AlphaFoldDB" id="A0A4W5KU42"/>
<reference evidence="2" key="3">
    <citation type="submission" date="2025-09" db="UniProtKB">
        <authorList>
            <consortium name="Ensembl"/>
        </authorList>
    </citation>
    <scope>IDENTIFICATION</scope>
</reference>
<evidence type="ECO:0000313" key="3">
    <source>
        <dbReference type="Proteomes" id="UP000314982"/>
    </source>
</evidence>
<evidence type="ECO:0000313" key="2">
    <source>
        <dbReference type="Ensembl" id="ENSHHUP00000020177.1"/>
    </source>
</evidence>
<accession>A0A4W5KU42</accession>
<dbReference type="GeneTree" id="ENSGT00940000160990"/>
<organism evidence="2 3">
    <name type="scientific">Hucho hucho</name>
    <name type="common">huchen</name>
    <dbReference type="NCBI Taxonomy" id="62062"/>
    <lineage>
        <taxon>Eukaryota</taxon>
        <taxon>Metazoa</taxon>
        <taxon>Chordata</taxon>
        <taxon>Craniata</taxon>
        <taxon>Vertebrata</taxon>
        <taxon>Euteleostomi</taxon>
        <taxon>Actinopterygii</taxon>
        <taxon>Neopterygii</taxon>
        <taxon>Teleostei</taxon>
        <taxon>Protacanthopterygii</taxon>
        <taxon>Salmoniformes</taxon>
        <taxon>Salmonidae</taxon>
        <taxon>Salmoninae</taxon>
        <taxon>Hucho</taxon>
    </lineage>
</organism>
<dbReference type="Ensembl" id="ENSHHUT00000020923.1">
    <property type="protein sequence ID" value="ENSHHUP00000020177.1"/>
    <property type="gene ID" value="ENSHHUG00000012617.1"/>
</dbReference>
<reference evidence="3" key="1">
    <citation type="submission" date="2018-06" db="EMBL/GenBank/DDBJ databases">
        <title>Genome assembly of Danube salmon.</title>
        <authorList>
            <person name="Macqueen D.J."/>
            <person name="Gundappa M.K."/>
        </authorList>
    </citation>
    <scope>NUCLEOTIDE SEQUENCE [LARGE SCALE GENOMIC DNA]</scope>
</reference>
<dbReference type="GO" id="GO:1900029">
    <property type="term" value="P:positive regulation of ruffle assembly"/>
    <property type="evidence" value="ECO:0007669"/>
    <property type="project" value="TreeGrafter"/>
</dbReference>
<reference evidence="2" key="2">
    <citation type="submission" date="2025-08" db="UniProtKB">
        <authorList>
            <consortium name="Ensembl"/>
        </authorList>
    </citation>
    <scope>IDENTIFICATION</scope>
</reference>
<dbReference type="GO" id="GO:0035023">
    <property type="term" value="P:regulation of Rho protein signal transduction"/>
    <property type="evidence" value="ECO:0007669"/>
    <property type="project" value="TreeGrafter"/>
</dbReference>
<dbReference type="Proteomes" id="UP000314982">
    <property type="component" value="Unassembled WGS sequence"/>
</dbReference>
<dbReference type="InterPro" id="IPR055093">
    <property type="entry name" value="EPS8_2nd"/>
</dbReference>
<protein>
    <recommendedName>
        <fullName evidence="1">EPS8 spectrin-like domain-containing protein</fullName>
    </recommendedName>
</protein>
<keyword evidence="3" id="KW-1185">Reference proteome</keyword>
<dbReference type="GO" id="GO:0007266">
    <property type="term" value="P:Rho protein signal transduction"/>
    <property type="evidence" value="ECO:0007669"/>
    <property type="project" value="TreeGrafter"/>
</dbReference>
<dbReference type="PANTHER" id="PTHR12287">
    <property type="entry name" value="EPIDERMAL GROWTH FACTOR RECEPTOR KINASE SUBSTRATE EPS8-RELATED PROTEIN"/>
    <property type="match status" value="1"/>
</dbReference>